<dbReference type="EMBL" id="UINC01151226">
    <property type="protein sequence ID" value="SVD44710.1"/>
    <property type="molecule type" value="Genomic_DNA"/>
</dbReference>
<reference evidence="1" key="1">
    <citation type="submission" date="2018-05" db="EMBL/GenBank/DDBJ databases">
        <authorList>
            <person name="Lanie J.A."/>
            <person name="Ng W.-L."/>
            <person name="Kazmierczak K.M."/>
            <person name="Andrzejewski T.M."/>
            <person name="Davidsen T.M."/>
            <person name="Wayne K.J."/>
            <person name="Tettelin H."/>
            <person name="Glass J.I."/>
            <person name="Rusch D."/>
            <person name="Podicherti R."/>
            <person name="Tsui H.-C.T."/>
            <person name="Winkler M.E."/>
        </authorList>
    </citation>
    <scope>NUCLEOTIDE SEQUENCE</scope>
</reference>
<dbReference type="AlphaFoldDB" id="A0A382VE96"/>
<evidence type="ECO:0000313" key="1">
    <source>
        <dbReference type="EMBL" id="SVD44710.1"/>
    </source>
</evidence>
<proteinExistence type="predicted"/>
<feature type="non-terminal residue" evidence="1">
    <location>
        <position position="285"/>
    </location>
</feature>
<gene>
    <name evidence="1" type="ORF">METZ01_LOCUS397564</name>
</gene>
<feature type="non-terminal residue" evidence="1">
    <location>
        <position position="1"/>
    </location>
</feature>
<organism evidence="1">
    <name type="scientific">marine metagenome</name>
    <dbReference type="NCBI Taxonomy" id="408172"/>
    <lineage>
        <taxon>unclassified sequences</taxon>
        <taxon>metagenomes</taxon>
        <taxon>ecological metagenomes</taxon>
    </lineage>
</organism>
<evidence type="ECO:0008006" key="2">
    <source>
        <dbReference type="Google" id="ProtNLM"/>
    </source>
</evidence>
<sequence>ESVSLVGGARILGGNIKPGQFREMKSIGIVLRYDQAQDHIEQVTMNGNAQLALFGPGSKPGTEVSSAWMEVNFDELRGEVSQLSAQNDVKLVIPKGGTKPAQRIMSDTFRATGESGAGLEDAEFEGSVEYQELTEGQHLTQDGRVARAERLDAVLGKGLSALESAKFSGSVVFEDGDIQGRGDVVDYRILDDTIELSSPVTDGGFPRVIDARGSVEGHAIRLVFAGPQIQASGAVESVLSAMSEAKRPGLLSDEQPILVTADEFSYDGQTEIAIYRGAAHLWQGE</sequence>
<protein>
    <recommendedName>
        <fullName evidence="2">Organic solvent tolerance-like N-terminal domain-containing protein</fullName>
    </recommendedName>
</protein>
<accession>A0A382VE96</accession>
<name>A0A382VE96_9ZZZZ</name>